<dbReference type="SMART" id="SM01011">
    <property type="entry name" value="AMP_N"/>
    <property type="match status" value="1"/>
</dbReference>
<dbReference type="CDD" id="cd01087">
    <property type="entry name" value="Prolidase"/>
    <property type="match status" value="1"/>
</dbReference>
<dbReference type="PANTHER" id="PTHR43226">
    <property type="entry name" value="XAA-PRO AMINOPEPTIDASE 3"/>
    <property type="match status" value="1"/>
</dbReference>
<dbReference type="InterPro" id="IPR000994">
    <property type="entry name" value="Pept_M24"/>
</dbReference>
<gene>
    <name evidence="15" type="ORF">CNQ84_04990</name>
</gene>
<dbReference type="EC" id="3.4.11.9" evidence="4"/>
<dbReference type="Proteomes" id="UP000242313">
    <property type="component" value="Unassembled WGS sequence"/>
</dbReference>
<evidence type="ECO:0000256" key="4">
    <source>
        <dbReference type="ARBA" id="ARBA00012574"/>
    </source>
</evidence>
<keyword evidence="7" id="KW-0378">Hydrolase</keyword>
<evidence type="ECO:0000256" key="5">
    <source>
        <dbReference type="ARBA" id="ARBA00022670"/>
    </source>
</evidence>
<dbReference type="SUPFAM" id="SSF55920">
    <property type="entry name" value="Creatinase/aminopeptidase"/>
    <property type="match status" value="1"/>
</dbReference>
<dbReference type="GO" id="GO:0005829">
    <property type="term" value="C:cytosol"/>
    <property type="evidence" value="ECO:0007669"/>
    <property type="project" value="TreeGrafter"/>
</dbReference>
<comment type="caution">
    <text evidence="15">The sequence shown here is derived from an EMBL/GenBank/DDBJ whole genome shotgun (WGS) entry which is preliminary data.</text>
</comment>
<evidence type="ECO:0000256" key="10">
    <source>
        <dbReference type="ARBA" id="ARBA00069363"/>
    </source>
</evidence>
<dbReference type="Gene3D" id="3.40.350.10">
    <property type="entry name" value="Creatinase/prolidase N-terminal domain"/>
    <property type="match status" value="1"/>
</dbReference>
<evidence type="ECO:0000259" key="14">
    <source>
        <dbReference type="SMART" id="SM01011"/>
    </source>
</evidence>
<dbReference type="AlphaFoldDB" id="A0A2A3MKP6"/>
<keyword evidence="6 13" id="KW-0479">Metal-binding</keyword>
<evidence type="ECO:0000256" key="7">
    <source>
        <dbReference type="ARBA" id="ARBA00022801"/>
    </source>
</evidence>
<dbReference type="FunFam" id="3.40.350.10:FF:000009">
    <property type="entry name" value="Xaa-Pro aminopeptidase"/>
    <property type="match status" value="1"/>
</dbReference>
<dbReference type="PANTHER" id="PTHR43226:SF4">
    <property type="entry name" value="XAA-PRO AMINOPEPTIDASE 3"/>
    <property type="match status" value="1"/>
</dbReference>
<evidence type="ECO:0000313" key="16">
    <source>
        <dbReference type="Proteomes" id="UP000242313"/>
    </source>
</evidence>
<evidence type="ECO:0000256" key="13">
    <source>
        <dbReference type="RuleBase" id="RU000590"/>
    </source>
</evidence>
<dbReference type="RefSeq" id="WP_096004031.1">
    <property type="nucleotide sequence ID" value="NZ_NTMR01000005.1"/>
</dbReference>
<accession>A0A2A3MKP6</accession>
<keyword evidence="5" id="KW-0645">Protease</keyword>
<name>A0A2A3MKP6_9PSED</name>
<dbReference type="GO" id="GO:0006508">
    <property type="term" value="P:proteolysis"/>
    <property type="evidence" value="ECO:0007669"/>
    <property type="project" value="UniProtKB-KW"/>
</dbReference>
<dbReference type="PROSITE" id="PS00491">
    <property type="entry name" value="PROLINE_PEPTIDASE"/>
    <property type="match status" value="1"/>
</dbReference>
<organism evidence="15 16">
    <name type="scientific">Pseudomonas abyssi</name>
    <dbReference type="NCBI Taxonomy" id="170540"/>
    <lineage>
        <taxon>Bacteria</taxon>
        <taxon>Pseudomonadati</taxon>
        <taxon>Pseudomonadota</taxon>
        <taxon>Gammaproteobacteria</taxon>
        <taxon>Pseudomonadales</taxon>
        <taxon>Pseudomonadaceae</taxon>
        <taxon>Pseudomonas</taxon>
    </lineage>
</organism>
<dbReference type="Pfam" id="PF00557">
    <property type="entry name" value="Peptidase_M24"/>
    <property type="match status" value="1"/>
</dbReference>
<dbReference type="Gene3D" id="3.90.230.10">
    <property type="entry name" value="Creatinase/methionine aminopeptidase superfamily"/>
    <property type="match status" value="1"/>
</dbReference>
<keyword evidence="16" id="KW-1185">Reference proteome</keyword>
<dbReference type="InterPro" id="IPR029149">
    <property type="entry name" value="Creatin/AminoP/Spt16_N"/>
</dbReference>
<evidence type="ECO:0000256" key="11">
    <source>
        <dbReference type="ARBA" id="ARBA00075356"/>
    </source>
</evidence>
<evidence type="ECO:0000256" key="8">
    <source>
        <dbReference type="ARBA" id="ARBA00023049"/>
    </source>
</evidence>
<feature type="domain" description="Aminopeptidase P N-terminal" evidence="14">
    <location>
        <begin position="3"/>
        <end position="137"/>
    </location>
</feature>
<protein>
    <recommendedName>
        <fullName evidence="10">Xaa-Pro aminopeptidase</fullName>
        <ecNumber evidence="4">3.4.11.9</ecNumber>
    </recommendedName>
    <alternativeName>
        <fullName evidence="11">Aminopeptidase P II</fullName>
    </alternativeName>
    <alternativeName>
        <fullName evidence="12">X-Pro aminopeptidase</fullName>
    </alternativeName>
</protein>
<evidence type="ECO:0000256" key="1">
    <source>
        <dbReference type="ARBA" id="ARBA00001424"/>
    </source>
</evidence>
<reference evidence="15 16" key="1">
    <citation type="submission" date="2017-09" db="EMBL/GenBank/DDBJ databases">
        <title>Pseudomonas abyssi sp. nov. isolated from Abyssopelagic Water.</title>
        <authorList>
            <person name="Wei Y."/>
        </authorList>
    </citation>
    <scope>NUCLEOTIDE SEQUENCE [LARGE SCALE GENOMIC DNA]</scope>
    <source>
        <strain evidence="15 16">MT5</strain>
    </source>
</reference>
<evidence type="ECO:0000256" key="9">
    <source>
        <dbReference type="ARBA" id="ARBA00023211"/>
    </source>
</evidence>
<comment type="similarity">
    <text evidence="3 13">Belongs to the peptidase M24B family.</text>
</comment>
<keyword evidence="15" id="KW-0031">Aminopeptidase</keyword>
<dbReference type="SUPFAM" id="SSF53092">
    <property type="entry name" value="Creatinase/prolidase N-terminal domain"/>
    <property type="match status" value="1"/>
</dbReference>
<evidence type="ECO:0000256" key="3">
    <source>
        <dbReference type="ARBA" id="ARBA00008766"/>
    </source>
</evidence>
<sequence length="446" mass="49882">MRISKQEYARRRKALMNQMEANSIAVLPAAQVFIRNRDVEHNYRQDSDFQYLTGFPEPEAVAVLIPGREHGEYVLFCREKDKERELWDGYRAGQEGAVVEYGANDAFPISDIDDILPGLIEGRERVYYAMGANAEFDRRLTNWINLIRSKARLGAQPPKEFVALDHLLHDMRLYKSAGEQKVMQAAADISAEAHVRAMQFCRPGCYEYQLEAELQHCFMHHGSRSPAYSSIVAAGKNACILHYTENTAQVRDGDLVLIDAGCELDCYASDITRTFPASGTFSPEQRAIYDIVLAAQEAAMAVIGPGHSWNESHDASVRAITAGLVELGLLQGEVDELIAGEAYRRFYMHRLGHWLGMDVHDVGEYRVGGVWRQLEPGMVMTVEPGIYISPDDDSVPRKWRGIGVRIEDDVVVTKTGHEVLTAKVPKDPDEIEALMAAARQAEAEPA</sequence>
<keyword evidence="8" id="KW-0482">Metalloprotease</keyword>
<dbReference type="EMBL" id="NTMR01000005">
    <property type="protein sequence ID" value="PBK05378.1"/>
    <property type="molecule type" value="Genomic_DNA"/>
</dbReference>
<dbReference type="InterPro" id="IPR052433">
    <property type="entry name" value="X-Pro_dipept-like"/>
</dbReference>
<evidence type="ECO:0000256" key="12">
    <source>
        <dbReference type="ARBA" id="ARBA00081411"/>
    </source>
</evidence>
<evidence type="ECO:0000256" key="6">
    <source>
        <dbReference type="ARBA" id="ARBA00022723"/>
    </source>
</evidence>
<dbReference type="InterPro" id="IPR001131">
    <property type="entry name" value="Peptidase_M24B_aminopep-P_CS"/>
</dbReference>
<dbReference type="InterPro" id="IPR036005">
    <property type="entry name" value="Creatinase/aminopeptidase-like"/>
</dbReference>
<dbReference type="InterPro" id="IPR007865">
    <property type="entry name" value="Aminopep_P_N"/>
</dbReference>
<dbReference type="GO" id="GO:0070006">
    <property type="term" value="F:metalloaminopeptidase activity"/>
    <property type="evidence" value="ECO:0007669"/>
    <property type="project" value="InterPro"/>
</dbReference>
<evidence type="ECO:0000313" key="15">
    <source>
        <dbReference type="EMBL" id="PBK05378.1"/>
    </source>
</evidence>
<evidence type="ECO:0000256" key="2">
    <source>
        <dbReference type="ARBA" id="ARBA00001936"/>
    </source>
</evidence>
<dbReference type="NCBIfam" id="NF008131">
    <property type="entry name" value="PRK10879.1"/>
    <property type="match status" value="1"/>
</dbReference>
<keyword evidence="9" id="KW-0464">Manganese</keyword>
<dbReference type="Pfam" id="PF05195">
    <property type="entry name" value="AMP_N"/>
    <property type="match status" value="1"/>
</dbReference>
<proteinExistence type="inferred from homology"/>
<dbReference type="FunFam" id="3.90.230.10:FF:000002">
    <property type="entry name" value="Xaa-Pro aminopeptidase 3"/>
    <property type="match status" value="1"/>
</dbReference>
<comment type="cofactor">
    <cofactor evidence="2">
        <name>Mn(2+)</name>
        <dbReference type="ChEBI" id="CHEBI:29035"/>
    </cofactor>
</comment>
<comment type="catalytic activity">
    <reaction evidence="1">
        <text>Release of any N-terminal amino acid, including proline, that is linked to proline, even from a dipeptide or tripeptide.</text>
        <dbReference type="EC" id="3.4.11.9"/>
    </reaction>
</comment>
<dbReference type="GO" id="GO:0030145">
    <property type="term" value="F:manganese ion binding"/>
    <property type="evidence" value="ECO:0007669"/>
    <property type="project" value="InterPro"/>
</dbReference>